<keyword evidence="1" id="KW-0472">Membrane</keyword>
<dbReference type="Gene3D" id="3.40.50.1820">
    <property type="entry name" value="alpha/beta hydrolase"/>
    <property type="match status" value="1"/>
</dbReference>
<keyword evidence="2" id="KW-0378">Hydrolase</keyword>
<sequence>MLLVIFRPCGSGVKSYNQLRTRAWTVWIFVFTCVAGNLIFQFYFCSEISEIMEKRHFYISNSKIRIPAILWGKQSEKLLIEVHGNFSNKEDTVISMMAQKAVEKGYQALDFDLPMHGERVDEEYACIPENCVSDLAAVYEYAKSLASDIHLFACSLGAYFSLLAYHDLNIKQSLFLSPIVNMERIISNMMEGFQVSEERLKAEHKIRLPIGQTLEWNYYCYVKENPICFKWKVPTAILYGSDDNLSEWDEISAFAARYHSTVKVLEHGEHYFHTEEQLQIFDRWAGQLPLPVADAPRKGLVTNLRCYVWVIDRNPTQARYTCLSNVQSGIKISMYLKTAISTMVRTTVPVTLPNISTFGAFLRRETRINIDNSLTKSFCFVLKELSKLIESPRIKLPVEVFTFPVLDSNTCEVFK</sequence>
<proteinExistence type="predicted"/>
<evidence type="ECO:0000313" key="2">
    <source>
        <dbReference type="EMBL" id="AKB78585.1"/>
    </source>
</evidence>
<dbReference type="STRING" id="1434110.MSHOH_2102"/>
<dbReference type="PATRIC" id="fig|1434110.4.peg.2671"/>
<dbReference type="InterPro" id="IPR029058">
    <property type="entry name" value="AB_hydrolase_fold"/>
</dbReference>
<protein>
    <submittedName>
        <fullName evidence="2">Alpha/beta hydrolase</fullName>
    </submittedName>
</protein>
<dbReference type="KEGG" id="mhor:MSHOH_2102"/>
<dbReference type="Proteomes" id="UP000033101">
    <property type="component" value="Chromosome"/>
</dbReference>
<evidence type="ECO:0000256" key="1">
    <source>
        <dbReference type="SAM" id="Phobius"/>
    </source>
</evidence>
<dbReference type="AlphaFoldDB" id="A0A0E3WTF8"/>
<keyword evidence="3" id="KW-1185">Reference proteome</keyword>
<reference evidence="2 3" key="1">
    <citation type="submission" date="2014-07" db="EMBL/GenBank/DDBJ databases">
        <title>Methanogenic archaea and the global carbon cycle.</title>
        <authorList>
            <person name="Henriksen J.R."/>
            <person name="Luke J."/>
            <person name="Reinhart S."/>
            <person name="Benedict M.N."/>
            <person name="Youngblut N.D."/>
            <person name="Metcalf M.E."/>
            <person name="Whitaker R.J."/>
            <person name="Metcalf W.W."/>
        </authorList>
    </citation>
    <scope>NUCLEOTIDE SEQUENCE [LARGE SCALE GENOMIC DNA]</scope>
    <source>
        <strain evidence="2 3">HB-1</strain>
    </source>
</reference>
<dbReference type="SUPFAM" id="SSF53474">
    <property type="entry name" value="alpha/beta-Hydrolases"/>
    <property type="match status" value="1"/>
</dbReference>
<dbReference type="GO" id="GO:0016787">
    <property type="term" value="F:hydrolase activity"/>
    <property type="evidence" value="ECO:0007669"/>
    <property type="project" value="UniProtKB-KW"/>
</dbReference>
<organism evidence="2 3">
    <name type="scientific">Methanosarcina horonobensis HB-1 = JCM 15518</name>
    <dbReference type="NCBI Taxonomy" id="1434110"/>
    <lineage>
        <taxon>Archaea</taxon>
        <taxon>Methanobacteriati</taxon>
        <taxon>Methanobacteriota</taxon>
        <taxon>Stenosarchaea group</taxon>
        <taxon>Methanomicrobia</taxon>
        <taxon>Methanosarcinales</taxon>
        <taxon>Methanosarcinaceae</taxon>
        <taxon>Methanosarcina</taxon>
    </lineage>
</organism>
<dbReference type="HOGENOM" id="CLU_661589_0_0_2"/>
<dbReference type="EMBL" id="CP009516">
    <property type="protein sequence ID" value="AKB78585.1"/>
    <property type="molecule type" value="Genomic_DNA"/>
</dbReference>
<evidence type="ECO:0000313" key="3">
    <source>
        <dbReference type="Proteomes" id="UP000033101"/>
    </source>
</evidence>
<accession>A0A0E3WTF8</accession>
<keyword evidence="1" id="KW-0812">Transmembrane</keyword>
<keyword evidence="1" id="KW-1133">Transmembrane helix</keyword>
<gene>
    <name evidence="2" type="ORF">MSHOH_2102</name>
</gene>
<feature type="transmembrane region" description="Helical" evidence="1">
    <location>
        <begin position="24"/>
        <end position="44"/>
    </location>
</feature>
<name>A0A0E3WTF8_9EURY</name>